<dbReference type="AlphaFoldDB" id="A6TRQ7"/>
<keyword evidence="3" id="KW-0813">Transport</keyword>
<keyword evidence="10" id="KW-0282">Flagellum</keyword>
<keyword evidence="11" id="KW-1185">Reference proteome</keyword>
<keyword evidence="10" id="KW-0966">Cell projection</keyword>
<dbReference type="SUPFAM" id="SSF160527">
    <property type="entry name" value="V-type ATPase subunit E-like"/>
    <property type="match status" value="1"/>
</dbReference>
<sequence length="264" mass="30265">MFKIYKATDVMIGERRSVDFVKDKQNNAKKKSSEQQNSDHQASQNLENEINNLKMEQVQIIKETEEKHKQMIDETNIEVKRLMTEAEEEKKSIFEAAESEGFQRGLQLGKESGYEETKIIIEEAKLIKQEVQQEKTKMVKDIESEVIHLVIDAVKKIIDIQMEEDDGLIINIVKKGLDKCAYTERLIIRTNPADFALLQSAKNRIYMMTEGVDEIEVKNDPALKAGSIIIETSSGTIDSSVETQIRQIENKFIELIQSGEINDR</sequence>
<dbReference type="Proteomes" id="UP000001572">
    <property type="component" value="Chromosome"/>
</dbReference>
<keyword evidence="7" id="KW-0175">Coiled coil</keyword>
<dbReference type="KEGG" id="amt:Amet_2723"/>
<evidence type="ECO:0000256" key="6">
    <source>
        <dbReference type="ARBA" id="ARBA00023225"/>
    </source>
</evidence>
<keyword evidence="6" id="KW-1006">Bacterial flagellum protein export</keyword>
<protein>
    <submittedName>
        <fullName evidence="10">Flagellar biosynthesis/type III secretory pathway protein-like protein</fullName>
    </submittedName>
</protein>
<dbReference type="PANTHER" id="PTHR34982">
    <property type="entry name" value="YOP PROTEINS TRANSLOCATION PROTEIN L"/>
    <property type="match status" value="1"/>
</dbReference>
<evidence type="ECO:0000256" key="2">
    <source>
        <dbReference type="ARBA" id="ARBA00006602"/>
    </source>
</evidence>
<evidence type="ECO:0000256" key="3">
    <source>
        <dbReference type="ARBA" id="ARBA00022448"/>
    </source>
</evidence>
<dbReference type="RefSeq" id="WP_012063848.1">
    <property type="nucleotide sequence ID" value="NC_009633.1"/>
</dbReference>
<feature type="region of interest" description="Disordered" evidence="8">
    <location>
        <begin position="24"/>
        <end position="43"/>
    </location>
</feature>
<name>A6TRQ7_ALKMQ</name>
<dbReference type="GO" id="GO:0044781">
    <property type="term" value="P:bacterial-type flagellum organization"/>
    <property type="evidence" value="ECO:0007669"/>
    <property type="project" value="UniProtKB-KW"/>
</dbReference>
<evidence type="ECO:0000256" key="8">
    <source>
        <dbReference type="SAM" id="MobiDB-lite"/>
    </source>
</evidence>
<dbReference type="GO" id="GO:0015031">
    <property type="term" value="P:protein transport"/>
    <property type="evidence" value="ECO:0007669"/>
    <property type="project" value="UniProtKB-KW"/>
</dbReference>
<organism evidence="10 11">
    <name type="scientific">Alkaliphilus metalliredigens (strain QYMF)</name>
    <dbReference type="NCBI Taxonomy" id="293826"/>
    <lineage>
        <taxon>Bacteria</taxon>
        <taxon>Bacillati</taxon>
        <taxon>Bacillota</taxon>
        <taxon>Clostridia</taxon>
        <taxon>Peptostreptococcales</taxon>
        <taxon>Natronincolaceae</taxon>
        <taxon>Alkaliphilus</taxon>
    </lineage>
</organism>
<keyword evidence="4" id="KW-1005">Bacterial flagellum biogenesis</keyword>
<reference evidence="11" key="1">
    <citation type="journal article" date="2016" name="Genome Announc.">
        <title>Complete genome sequence of Alkaliphilus metalliredigens strain QYMF, an alkaliphilic and metal-reducing bacterium isolated from borax-contaminated leachate ponds.</title>
        <authorList>
            <person name="Hwang C."/>
            <person name="Copeland A."/>
            <person name="Lucas S."/>
            <person name="Lapidus A."/>
            <person name="Barry K."/>
            <person name="Detter J.C."/>
            <person name="Glavina Del Rio T."/>
            <person name="Hammon N."/>
            <person name="Israni S."/>
            <person name="Dalin E."/>
            <person name="Tice H."/>
            <person name="Pitluck S."/>
            <person name="Chertkov O."/>
            <person name="Brettin T."/>
            <person name="Bruce D."/>
            <person name="Han C."/>
            <person name="Schmutz J."/>
            <person name="Larimer F."/>
            <person name="Land M.L."/>
            <person name="Hauser L."/>
            <person name="Kyrpides N."/>
            <person name="Mikhailova N."/>
            <person name="Ye Q."/>
            <person name="Zhou J."/>
            <person name="Richardson P."/>
            <person name="Fields M.W."/>
        </authorList>
    </citation>
    <scope>NUCLEOTIDE SEQUENCE [LARGE SCALE GENOMIC DNA]</scope>
    <source>
        <strain evidence="11">QYMF</strain>
    </source>
</reference>
<dbReference type="Pfam" id="PF02108">
    <property type="entry name" value="FliH"/>
    <property type="match status" value="1"/>
</dbReference>
<evidence type="ECO:0000313" key="10">
    <source>
        <dbReference type="EMBL" id="ABR48875.1"/>
    </source>
</evidence>
<evidence type="ECO:0000256" key="1">
    <source>
        <dbReference type="ARBA" id="ARBA00003041"/>
    </source>
</evidence>
<evidence type="ECO:0000256" key="7">
    <source>
        <dbReference type="SAM" id="Coils"/>
    </source>
</evidence>
<keyword evidence="5" id="KW-0653">Protein transport</keyword>
<dbReference type="EMBL" id="CP000724">
    <property type="protein sequence ID" value="ABR48875.1"/>
    <property type="molecule type" value="Genomic_DNA"/>
</dbReference>
<dbReference type="GO" id="GO:0005829">
    <property type="term" value="C:cytosol"/>
    <property type="evidence" value="ECO:0007669"/>
    <property type="project" value="TreeGrafter"/>
</dbReference>
<dbReference type="HOGENOM" id="CLU_062625_1_1_9"/>
<keyword evidence="10" id="KW-0969">Cilium</keyword>
<evidence type="ECO:0000259" key="9">
    <source>
        <dbReference type="Pfam" id="PF02108"/>
    </source>
</evidence>
<dbReference type="OrthoDB" id="2375163at2"/>
<feature type="coiled-coil region" evidence="7">
    <location>
        <begin position="43"/>
        <end position="141"/>
    </location>
</feature>
<evidence type="ECO:0000256" key="5">
    <source>
        <dbReference type="ARBA" id="ARBA00022927"/>
    </source>
</evidence>
<feature type="domain" description="Flagellar assembly protein FliH/Type III secretion system HrpE" evidence="9">
    <location>
        <begin position="125"/>
        <end position="248"/>
    </location>
</feature>
<feature type="compositionally biased region" description="Polar residues" evidence="8">
    <location>
        <begin position="34"/>
        <end position="43"/>
    </location>
</feature>
<proteinExistence type="inferred from homology"/>
<evidence type="ECO:0000313" key="11">
    <source>
        <dbReference type="Proteomes" id="UP000001572"/>
    </source>
</evidence>
<comment type="function">
    <text evidence="1">Needed for flagellar regrowth and assembly.</text>
</comment>
<accession>A6TRQ7</accession>
<dbReference type="eggNOG" id="COG1317">
    <property type="taxonomic scope" value="Bacteria"/>
</dbReference>
<evidence type="ECO:0000256" key="4">
    <source>
        <dbReference type="ARBA" id="ARBA00022795"/>
    </source>
</evidence>
<dbReference type="InterPro" id="IPR051472">
    <property type="entry name" value="T3SS_Stator/FliH"/>
</dbReference>
<dbReference type="STRING" id="293826.Amet_2723"/>
<gene>
    <name evidence="10" type="ordered locus">Amet_2723</name>
</gene>
<dbReference type="PANTHER" id="PTHR34982:SF1">
    <property type="entry name" value="FLAGELLAR ASSEMBLY PROTEIN FLIH"/>
    <property type="match status" value="1"/>
</dbReference>
<comment type="similarity">
    <text evidence="2">Belongs to the FliH family.</text>
</comment>
<dbReference type="InterPro" id="IPR018035">
    <property type="entry name" value="Flagellar_FliH/T3SS_HrpE"/>
</dbReference>